<dbReference type="Gene3D" id="1.20.5.3310">
    <property type="match status" value="1"/>
</dbReference>
<protein>
    <submittedName>
        <fullName evidence="9">Sec-independent protein translocase protein TatA</fullName>
    </submittedName>
</protein>
<keyword evidence="2" id="KW-0813">Transport</keyword>
<keyword evidence="5" id="KW-1133">Transmembrane helix</keyword>
<keyword evidence="6" id="KW-0811">Translocation</keyword>
<organism evidence="9 10">
    <name type="scientific">Antricoccus suffuscus</name>
    <dbReference type="NCBI Taxonomy" id="1629062"/>
    <lineage>
        <taxon>Bacteria</taxon>
        <taxon>Bacillati</taxon>
        <taxon>Actinomycetota</taxon>
        <taxon>Actinomycetes</taxon>
        <taxon>Geodermatophilales</taxon>
        <taxon>Antricoccaceae</taxon>
        <taxon>Antricoccus</taxon>
    </lineage>
</organism>
<reference evidence="9 10" key="1">
    <citation type="submission" date="2018-03" db="EMBL/GenBank/DDBJ databases">
        <title>Genomic Encyclopedia of Archaeal and Bacterial Type Strains, Phase II (KMG-II): from individual species to whole genera.</title>
        <authorList>
            <person name="Goeker M."/>
        </authorList>
    </citation>
    <scope>NUCLEOTIDE SEQUENCE [LARGE SCALE GENOMIC DNA]</scope>
    <source>
        <strain evidence="9 10">DSM 100065</strain>
    </source>
</reference>
<evidence type="ECO:0000256" key="3">
    <source>
        <dbReference type="ARBA" id="ARBA00022692"/>
    </source>
</evidence>
<evidence type="ECO:0000256" key="1">
    <source>
        <dbReference type="ARBA" id="ARBA00004167"/>
    </source>
</evidence>
<gene>
    <name evidence="9" type="ORF">CLV47_11276</name>
</gene>
<dbReference type="Proteomes" id="UP000237752">
    <property type="component" value="Unassembled WGS sequence"/>
</dbReference>
<evidence type="ECO:0000313" key="10">
    <source>
        <dbReference type="Proteomes" id="UP000237752"/>
    </source>
</evidence>
<evidence type="ECO:0000256" key="8">
    <source>
        <dbReference type="SAM" id="MobiDB-lite"/>
    </source>
</evidence>
<evidence type="ECO:0000256" key="5">
    <source>
        <dbReference type="ARBA" id="ARBA00022989"/>
    </source>
</evidence>
<dbReference type="AlphaFoldDB" id="A0A2T0ZXI0"/>
<comment type="caution">
    <text evidence="9">The sequence shown here is derived from an EMBL/GenBank/DDBJ whole genome shotgun (WGS) entry which is preliminary data.</text>
</comment>
<keyword evidence="10" id="KW-1185">Reference proteome</keyword>
<dbReference type="GO" id="GO:0015031">
    <property type="term" value="P:protein transport"/>
    <property type="evidence" value="ECO:0007669"/>
    <property type="project" value="UniProtKB-KW"/>
</dbReference>
<sequence>MFSSVGWGEILTLLVAALFIFGPDKLPGAAKQAKDALKGVRKQLTGARKQIQDEFADVAPNFDPTMLNPKEFIRRNLFDDDDDEPVTSNVMQDATPTPARVPDAAHTPTAIQAVLPNKPVLYDEETT</sequence>
<keyword evidence="7" id="KW-0472">Membrane</keyword>
<evidence type="ECO:0000256" key="2">
    <source>
        <dbReference type="ARBA" id="ARBA00022448"/>
    </source>
</evidence>
<feature type="region of interest" description="Disordered" evidence="8">
    <location>
        <begin position="79"/>
        <end position="107"/>
    </location>
</feature>
<evidence type="ECO:0000256" key="4">
    <source>
        <dbReference type="ARBA" id="ARBA00022927"/>
    </source>
</evidence>
<keyword evidence="4" id="KW-0653">Protein transport</keyword>
<name>A0A2T0ZXI0_9ACTN</name>
<proteinExistence type="predicted"/>
<accession>A0A2T0ZXI0</accession>
<dbReference type="RefSeq" id="WP_106349698.1">
    <property type="nucleotide sequence ID" value="NZ_PVUE01000012.1"/>
</dbReference>
<comment type="subcellular location">
    <subcellularLocation>
        <location evidence="1">Membrane</location>
        <topology evidence="1">Single-pass membrane protein</topology>
    </subcellularLocation>
</comment>
<evidence type="ECO:0000313" key="9">
    <source>
        <dbReference type="EMBL" id="PRZ41043.1"/>
    </source>
</evidence>
<dbReference type="Pfam" id="PF02416">
    <property type="entry name" value="TatA_B_E"/>
    <property type="match status" value="1"/>
</dbReference>
<dbReference type="OrthoDB" id="3267321at2"/>
<keyword evidence="3" id="KW-0812">Transmembrane</keyword>
<dbReference type="PRINTS" id="PR01506">
    <property type="entry name" value="TATBPROTEIN"/>
</dbReference>
<dbReference type="GO" id="GO:0016020">
    <property type="term" value="C:membrane"/>
    <property type="evidence" value="ECO:0007669"/>
    <property type="project" value="UniProtKB-ARBA"/>
</dbReference>
<dbReference type="EMBL" id="PVUE01000012">
    <property type="protein sequence ID" value="PRZ41043.1"/>
    <property type="molecule type" value="Genomic_DNA"/>
</dbReference>
<feature type="compositionally biased region" description="Polar residues" evidence="8">
    <location>
        <begin position="86"/>
        <end position="95"/>
    </location>
</feature>
<evidence type="ECO:0000256" key="6">
    <source>
        <dbReference type="ARBA" id="ARBA00023010"/>
    </source>
</evidence>
<evidence type="ECO:0000256" key="7">
    <source>
        <dbReference type="ARBA" id="ARBA00023136"/>
    </source>
</evidence>
<dbReference type="InterPro" id="IPR003369">
    <property type="entry name" value="TatA/B/E"/>
</dbReference>